<name>A0A5A7T7P6_CUCMM</name>
<proteinExistence type="predicted"/>
<evidence type="ECO:0000313" key="1">
    <source>
        <dbReference type="EMBL" id="KAA0039270.1"/>
    </source>
</evidence>
<organism evidence="1 3">
    <name type="scientific">Cucumis melo var. makuwa</name>
    <name type="common">Oriental melon</name>
    <dbReference type="NCBI Taxonomy" id="1194695"/>
    <lineage>
        <taxon>Eukaryota</taxon>
        <taxon>Viridiplantae</taxon>
        <taxon>Streptophyta</taxon>
        <taxon>Embryophyta</taxon>
        <taxon>Tracheophyta</taxon>
        <taxon>Spermatophyta</taxon>
        <taxon>Magnoliopsida</taxon>
        <taxon>eudicotyledons</taxon>
        <taxon>Gunneridae</taxon>
        <taxon>Pentapetalae</taxon>
        <taxon>rosids</taxon>
        <taxon>fabids</taxon>
        <taxon>Cucurbitales</taxon>
        <taxon>Cucurbitaceae</taxon>
        <taxon>Benincaseae</taxon>
        <taxon>Cucumis</taxon>
    </lineage>
</organism>
<reference evidence="3 4" key="1">
    <citation type="submission" date="2019-08" db="EMBL/GenBank/DDBJ databases">
        <title>Draft genome sequences of two oriental melons (Cucumis melo L. var makuwa).</title>
        <authorList>
            <person name="Kwon S.-Y."/>
        </authorList>
    </citation>
    <scope>NUCLEOTIDE SEQUENCE [LARGE SCALE GENOMIC DNA]</scope>
    <source>
        <strain evidence="4">cv. Chang Bougi</strain>
        <strain evidence="3">cv. SW 3</strain>
        <tissue evidence="1">Leaf</tissue>
    </source>
</reference>
<dbReference type="EMBL" id="SSTE01018412">
    <property type="protein sequence ID" value="KAA0039270.1"/>
    <property type="molecule type" value="Genomic_DNA"/>
</dbReference>
<dbReference type="AlphaFoldDB" id="A0A5A7T7P6"/>
<sequence length="131" mass="15255">MTNREMTEVASFLSLLEKCTIREERRDARVWNPNPSQGFSCKSLFCLLLDPAPLRSRSLMWCGGLRWQRKILITFLELPIWECRVVLLPQKFSVSFAGLRYVRATIEEILLPPPFNDKRCSLWHVGVCTII</sequence>
<dbReference type="EMBL" id="SSTD01016718">
    <property type="protein sequence ID" value="TYK00456.1"/>
    <property type="molecule type" value="Genomic_DNA"/>
</dbReference>
<dbReference type="Proteomes" id="UP000321393">
    <property type="component" value="Unassembled WGS sequence"/>
</dbReference>
<gene>
    <name evidence="2" type="ORF">E5676_scaffold169G00600</name>
    <name evidence="1" type="ORF">E6C27_scaffold64G00610</name>
</gene>
<dbReference type="Proteomes" id="UP000321947">
    <property type="component" value="Unassembled WGS sequence"/>
</dbReference>
<evidence type="ECO:0000313" key="2">
    <source>
        <dbReference type="EMBL" id="TYK00456.1"/>
    </source>
</evidence>
<protein>
    <submittedName>
        <fullName evidence="1">ACT11D09.5</fullName>
    </submittedName>
</protein>
<accession>A0A5A7T7P6</accession>
<evidence type="ECO:0000313" key="3">
    <source>
        <dbReference type="Proteomes" id="UP000321393"/>
    </source>
</evidence>
<evidence type="ECO:0000313" key="4">
    <source>
        <dbReference type="Proteomes" id="UP000321947"/>
    </source>
</evidence>
<comment type="caution">
    <text evidence="1">The sequence shown here is derived from an EMBL/GenBank/DDBJ whole genome shotgun (WGS) entry which is preliminary data.</text>
</comment>